<gene>
    <name evidence="9" type="ORF">ACJ73_01677</name>
</gene>
<name>A0A1J9QEJ2_9EURO</name>
<evidence type="ECO:0000313" key="9">
    <source>
        <dbReference type="EMBL" id="OJD26929.1"/>
    </source>
</evidence>
<comment type="caution">
    <text evidence="9">The sequence shown here is derived from an EMBL/GenBank/DDBJ whole genome shotgun (WGS) entry which is preliminary data.</text>
</comment>
<keyword evidence="3 4" id="KW-0143">Chaperone</keyword>
<evidence type="ECO:0000256" key="5">
    <source>
        <dbReference type="SAM" id="MobiDB-lite"/>
    </source>
</evidence>
<evidence type="ECO:0000256" key="4">
    <source>
        <dbReference type="HAMAP-Rule" id="MF_03057"/>
    </source>
</evidence>
<dbReference type="SMART" id="SM01190">
    <property type="entry name" value="EMP24_GP25L"/>
    <property type="match status" value="1"/>
</dbReference>
<organism evidence="9 10">
    <name type="scientific">Blastomyces percursus</name>
    <dbReference type="NCBI Taxonomy" id="1658174"/>
    <lineage>
        <taxon>Eukaryota</taxon>
        <taxon>Fungi</taxon>
        <taxon>Dikarya</taxon>
        <taxon>Ascomycota</taxon>
        <taxon>Pezizomycotina</taxon>
        <taxon>Eurotiomycetes</taxon>
        <taxon>Eurotiomycetidae</taxon>
        <taxon>Onygenales</taxon>
        <taxon>Ajellomycetaceae</taxon>
        <taxon>Blastomyces</taxon>
    </lineage>
</organism>
<dbReference type="InterPro" id="IPR028882">
    <property type="entry name" value="SDHAF2"/>
</dbReference>
<feature type="region of interest" description="Disordered" evidence="5">
    <location>
        <begin position="316"/>
        <end position="344"/>
    </location>
</feature>
<accession>A0A1J9QEJ2</accession>
<keyword evidence="7" id="KW-0732">Signal</keyword>
<dbReference type="VEuPathDB" id="FungiDB:ACJ73_01677"/>
<dbReference type="Pfam" id="PF01105">
    <property type="entry name" value="EMP24_GP25L"/>
    <property type="match status" value="1"/>
</dbReference>
<feature type="region of interest" description="Disordered" evidence="5">
    <location>
        <begin position="547"/>
        <end position="576"/>
    </location>
</feature>
<keyword evidence="10" id="KW-1185">Reference proteome</keyword>
<evidence type="ECO:0000256" key="7">
    <source>
        <dbReference type="SAM" id="SignalP"/>
    </source>
</evidence>
<keyword evidence="2 4" id="KW-0496">Mitochondrion</keyword>
<dbReference type="EMBL" id="LGTZ01000158">
    <property type="protein sequence ID" value="OJD26929.1"/>
    <property type="molecule type" value="Genomic_DNA"/>
</dbReference>
<keyword evidence="6" id="KW-0472">Membrane</keyword>
<feature type="domain" description="GOLD" evidence="8">
    <location>
        <begin position="30"/>
        <end position="216"/>
    </location>
</feature>
<dbReference type="OrthoDB" id="284292at2759"/>
<dbReference type="GO" id="GO:0006121">
    <property type="term" value="P:mitochondrial electron transport, succinate to ubiquinone"/>
    <property type="evidence" value="ECO:0007669"/>
    <property type="project" value="UniProtKB-UniRule"/>
</dbReference>
<dbReference type="SUPFAM" id="SSF109910">
    <property type="entry name" value="YgfY-like"/>
    <property type="match status" value="1"/>
</dbReference>
<dbReference type="GO" id="GO:0034553">
    <property type="term" value="P:mitochondrial respiratory chain complex II assembly"/>
    <property type="evidence" value="ECO:0007669"/>
    <property type="project" value="TreeGrafter"/>
</dbReference>
<comment type="subcellular location">
    <subcellularLocation>
        <location evidence="1 4">Mitochondrion matrix</location>
    </subcellularLocation>
</comment>
<dbReference type="GO" id="GO:0006099">
    <property type="term" value="P:tricarboxylic acid cycle"/>
    <property type="evidence" value="ECO:0007669"/>
    <property type="project" value="TreeGrafter"/>
</dbReference>
<dbReference type="AlphaFoldDB" id="A0A1J9QEJ2"/>
<keyword evidence="6" id="KW-1133">Transmembrane helix</keyword>
<dbReference type="FunFam" id="1.10.150.250:FF:000002">
    <property type="entry name" value="Succinate dehydrogenase assembly factor 2, mitochondrial"/>
    <property type="match status" value="1"/>
</dbReference>
<reference evidence="9 10" key="1">
    <citation type="submission" date="2015-08" db="EMBL/GenBank/DDBJ databases">
        <title>Emmonsia species relationships and genome sequence.</title>
        <authorList>
            <person name="Cuomo C.A."/>
            <person name="Schwartz I.S."/>
            <person name="Kenyon C."/>
            <person name="De Hoog G.S."/>
            <person name="Govender N.P."/>
            <person name="Botha A."/>
            <person name="Moreno L."/>
            <person name="De Vries M."/>
            <person name="Munoz J.F."/>
            <person name="Stielow J.B."/>
        </authorList>
    </citation>
    <scope>NUCLEOTIDE SEQUENCE [LARGE SCALE GENOMIC DNA]</scope>
    <source>
        <strain evidence="9 10">EI222</strain>
    </source>
</reference>
<dbReference type="PANTHER" id="PTHR12469">
    <property type="entry name" value="PROTEIN EMI5 HOMOLOG, MITOCHONDRIAL"/>
    <property type="match status" value="1"/>
</dbReference>
<feature type="compositionally biased region" description="Low complexity" evidence="5">
    <location>
        <begin position="326"/>
        <end position="339"/>
    </location>
</feature>
<evidence type="ECO:0000256" key="1">
    <source>
        <dbReference type="ARBA" id="ARBA00004305"/>
    </source>
</evidence>
<evidence type="ECO:0000256" key="3">
    <source>
        <dbReference type="ARBA" id="ARBA00023186"/>
    </source>
</evidence>
<feature type="signal peptide" evidence="7">
    <location>
        <begin position="1"/>
        <end position="30"/>
    </location>
</feature>
<feature type="region of interest" description="Disordered" evidence="5">
    <location>
        <begin position="363"/>
        <end position="391"/>
    </location>
</feature>
<evidence type="ECO:0000256" key="6">
    <source>
        <dbReference type="SAM" id="Phobius"/>
    </source>
</evidence>
<dbReference type="InterPro" id="IPR036714">
    <property type="entry name" value="SDH_sf"/>
</dbReference>
<proteinExistence type="inferred from homology"/>
<feature type="region of interest" description="Disordered" evidence="5">
    <location>
        <begin position="474"/>
        <end position="504"/>
    </location>
</feature>
<feature type="compositionally biased region" description="Polar residues" evidence="5">
    <location>
        <begin position="478"/>
        <end position="493"/>
    </location>
</feature>
<dbReference type="STRING" id="1658174.A0A1J9QEJ2"/>
<comment type="similarity">
    <text evidence="4">Belongs to the SDHAF2 family.</text>
</comment>
<dbReference type="InterPro" id="IPR009038">
    <property type="entry name" value="GOLD_dom"/>
</dbReference>
<keyword evidence="6" id="KW-0812">Transmembrane</keyword>
<feature type="transmembrane region" description="Helical" evidence="6">
    <location>
        <begin position="241"/>
        <end position="263"/>
    </location>
</feature>
<dbReference type="HAMAP" id="MF_03057">
    <property type="entry name" value="SDHAF2"/>
    <property type="match status" value="1"/>
</dbReference>
<protein>
    <recommendedName>
        <fullName evidence="4">Succinate dehydrogenase assembly factor 2, mitochondrial</fullName>
        <shortName evidence="4">SDH assembly factor 2</shortName>
        <shortName evidence="4">SDHAF2</shortName>
    </recommendedName>
</protein>
<comment type="function">
    <text evidence="4">Plays an essential role in the assembly of succinate dehydrogenase (SDH), an enzyme complex (also referred to as respiratory complex II) that is a component of both the tricarboxylic acid (TCA) cycle and the mitochondrial electron transport chain, and which couples the oxidation of succinate to fumarate with the reduction of ubiquinone (coenzyme Q) to ubiquinol. Required for flavinylation (covalent attachment of FAD) of the flavoprotein subunit of the SDH catalytic dimer.</text>
</comment>
<evidence type="ECO:0000256" key="2">
    <source>
        <dbReference type="ARBA" id="ARBA00023128"/>
    </source>
</evidence>
<feature type="transmembrane region" description="Helical" evidence="6">
    <location>
        <begin position="191"/>
        <end position="215"/>
    </location>
</feature>
<dbReference type="GO" id="GO:0005759">
    <property type="term" value="C:mitochondrial matrix"/>
    <property type="evidence" value="ECO:0007669"/>
    <property type="project" value="UniProtKB-SubCell"/>
</dbReference>
<dbReference type="Proteomes" id="UP000242791">
    <property type="component" value="Unassembled WGS sequence"/>
</dbReference>
<evidence type="ECO:0000259" key="8">
    <source>
        <dbReference type="SMART" id="SM01190"/>
    </source>
</evidence>
<comment type="subunit">
    <text evidence="4">Interacts with the flavoprotein subunit within the SDH catalytic dimer.</text>
</comment>
<dbReference type="PANTHER" id="PTHR12469:SF2">
    <property type="entry name" value="SUCCINATE DEHYDROGENASE ASSEMBLY FACTOR 2, MITOCHONDRIAL"/>
    <property type="match status" value="1"/>
</dbReference>
<dbReference type="InterPro" id="IPR005631">
    <property type="entry name" value="SDH"/>
</dbReference>
<sequence length="576" mass="63837">MGSSCPSPLSGLLRPFMLLLLLCITQLSAALKFDLPANTNQERCIRNFVNKDQLVVVTAIVGGHKGDGQVVNMHIRDSMGNDYGRPKDVVGEKRQAFTSGADTAFDVCFENILVGRPTGALSRSVELDIDIGADARDWSAIQVQEKLRPVEADLRRIEAMVAEIVTEMEYMRTREQKLRDTNESTNERVKWFAFGTMGMLIGLGAWQVVYLRAYFRCVFPLPRPFFIWFDKFRSSGTGREFPLLLLLFIGILARLGCCTMSTLGTPQFFMRALRSSNARAVSSFFQRPAGAATDRCLSSTAFRASDLNERGHSAAPLHHETQKSKPLNPHLTNTTPTSTDDFPKVGAKSASPDLVSAANPDYQQRDAIPGNMGNVTGTTLKTDGGRKPELGVGEMEGITFKVEPLRRESEDITTMRARLLYQSRKRGILESDLLLSTFASQYLPTMTERQLQEYDKFLDENDWDIYYWATQEAEDPSSTDAANSPPATNSSENQSKDTLTETWKSSAAKSGEWAQTVGAFKPAYRPVPQRWKDSEILAQLRQHVHEKSALGVKGAKGQSQSGGGLGQMPDLHKVNA</sequence>
<feature type="chain" id="PRO_5013244572" description="Succinate dehydrogenase assembly factor 2, mitochondrial" evidence="7">
    <location>
        <begin position="31"/>
        <end position="576"/>
    </location>
</feature>
<dbReference type="Gene3D" id="1.10.150.250">
    <property type="entry name" value="Flavinator of succinate dehydrogenase"/>
    <property type="match status" value="1"/>
</dbReference>
<evidence type="ECO:0000313" key="10">
    <source>
        <dbReference type="Proteomes" id="UP000242791"/>
    </source>
</evidence>
<dbReference type="Pfam" id="PF03937">
    <property type="entry name" value="Sdh5"/>
    <property type="match status" value="1"/>
</dbReference>